<evidence type="ECO:0000313" key="1">
    <source>
        <dbReference type="EMBL" id="GAH69918.1"/>
    </source>
</evidence>
<accession>X1JJK7</accession>
<sequence length="69" mass="7888">MAVIGGHDFDGDYMSTCKSIIKFAENNNLKLHGGYRDWWFVKGEPYSEDYLGSGVPKEYYESLVNKMKG</sequence>
<dbReference type="AlphaFoldDB" id="X1JJK7"/>
<dbReference type="EMBL" id="BARU01032339">
    <property type="protein sequence ID" value="GAH69918.1"/>
    <property type="molecule type" value="Genomic_DNA"/>
</dbReference>
<reference evidence="1" key="1">
    <citation type="journal article" date="2014" name="Front. Microbiol.">
        <title>High frequency of phylogenetically diverse reductive dehalogenase-homologous genes in deep subseafloor sedimentary metagenomes.</title>
        <authorList>
            <person name="Kawai M."/>
            <person name="Futagami T."/>
            <person name="Toyoda A."/>
            <person name="Takaki Y."/>
            <person name="Nishi S."/>
            <person name="Hori S."/>
            <person name="Arai W."/>
            <person name="Tsubouchi T."/>
            <person name="Morono Y."/>
            <person name="Uchiyama I."/>
            <person name="Ito T."/>
            <person name="Fujiyama A."/>
            <person name="Inagaki F."/>
            <person name="Takami H."/>
        </authorList>
    </citation>
    <scope>NUCLEOTIDE SEQUENCE</scope>
    <source>
        <strain evidence="1">Expedition CK06-06</strain>
    </source>
</reference>
<protein>
    <submittedName>
        <fullName evidence="1">Uncharacterized protein</fullName>
    </submittedName>
</protein>
<organism evidence="1">
    <name type="scientific">marine sediment metagenome</name>
    <dbReference type="NCBI Taxonomy" id="412755"/>
    <lineage>
        <taxon>unclassified sequences</taxon>
        <taxon>metagenomes</taxon>
        <taxon>ecological metagenomes</taxon>
    </lineage>
</organism>
<name>X1JJK7_9ZZZZ</name>
<gene>
    <name evidence="1" type="ORF">S03H2_51014</name>
</gene>
<proteinExistence type="predicted"/>
<comment type="caution">
    <text evidence="1">The sequence shown here is derived from an EMBL/GenBank/DDBJ whole genome shotgun (WGS) entry which is preliminary data.</text>
</comment>